<accession>A0ABQ0AQW3</accession>
<dbReference type="RefSeq" id="WP_353402063.1">
    <property type="nucleotide sequence ID" value="NZ_BAABWU010000020.1"/>
</dbReference>
<keyword evidence="2" id="KW-0378">Hydrolase</keyword>
<sequence>MNRLIGRVLACVLALGVISATAWTMMPVQVAGVLIGLNNLSAGLSAKTVQTDIGEIHYLEGGHGETILLVHGIYARKEHWVDVMRSLVDDYHVIAIDLPGFGDNAKLPDGQYTLDQQQENLLSVLQALELNHVHIAANSMGAYVAALLAAKRPDLMASFAFIGSPLGVATPIKSDMDIARAQGDTPLVVQNAADFVNRNAWLAPEMPYVPQPILHSWMQSEVATPDHNARVWDVVHNQSSVPTLLELAKALPMPALVVWCRPDRIFHVSGAPLLDQALPVSTLAQLDQCGHLPMLDQPDRVAEIYQAFLAVAKAPRKTSEPPKSPP</sequence>
<dbReference type="Pfam" id="PF12697">
    <property type="entry name" value="Abhydrolase_6"/>
    <property type="match status" value="1"/>
</dbReference>
<dbReference type="Gene3D" id="3.40.50.1820">
    <property type="entry name" value="alpha/beta hydrolase"/>
    <property type="match status" value="1"/>
</dbReference>
<feature type="domain" description="AB hydrolase-1" evidence="1">
    <location>
        <begin position="67"/>
        <end position="303"/>
    </location>
</feature>
<dbReference type="SUPFAM" id="SSF53474">
    <property type="entry name" value="alpha/beta-Hydrolases"/>
    <property type="match status" value="1"/>
</dbReference>
<gene>
    <name evidence="2" type="ORF">NBRC116598_37010</name>
</gene>
<evidence type="ECO:0000313" key="3">
    <source>
        <dbReference type="Proteomes" id="UP001441944"/>
    </source>
</evidence>
<dbReference type="EMBL" id="BAABWU010000020">
    <property type="protein sequence ID" value="GAA6198256.1"/>
    <property type="molecule type" value="Genomic_DNA"/>
</dbReference>
<proteinExistence type="predicted"/>
<organism evidence="2 3">
    <name type="scientific">Pseudophaeobacter arcticus</name>
    <dbReference type="NCBI Taxonomy" id="385492"/>
    <lineage>
        <taxon>Bacteria</taxon>
        <taxon>Pseudomonadati</taxon>
        <taxon>Pseudomonadota</taxon>
        <taxon>Alphaproteobacteria</taxon>
        <taxon>Rhodobacterales</taxon>
        <taxon>Paracoccaceae</taxon>
        <taxon>Pseudophaeobacter</taxon>
    </lineage>
</organism>
<dbReference type="Proteomes" id="UP001441944">
    <property type="component" value="Unassembled WGS sequence"/>
</dbReference>
<dbReference type="InterPro" id="IPR000073">
    <property type="entry name" value="AB_hydrolase_1"/>
</dbReference>
<evidence type="ECO:0000259" key="1">
    <source>
        <dbReference type="Pfam" id="PF12697"/>
    </source>
</evidence>
<dbReference type="InterPro" id="IPR029058">
    <property type="entry name" value="AB_hydrolase_fold"/>
</dbReference>
<keyword evidence="3" id="KW-1185">Reference proteome</keyword>
<dbReference type="PRINTS" id="PR00111">
    <property type="entry name" value="ABHYDROLASE"/>
</dbReference>
<dbReference type="InterPro" id="IPR050266">
    <property type="entry name" value="AB_hydrolase_sf"/>
</dbReference>
<dbReference type="GO" id="GO:0016787">
    <property type="term" value="F:hydrolase activity"/>
    <property type="evidence" value="ECO:0007669"/>
    <property type="project" value="UniProtKB-KW"/>
</dbReference>
<comment type="caution">
    <text evidence="2">The sequence shown here is derived from an EMBL/GenBank/DDBJ whole genome shotgun (WGS) entry which is preliminary data.</text>
</comment>
<name>A0ABQ0AQW3_9RHOB</name>
<evidence type="ECO:0000313" key="2">
    <source>
        <dbReference type="EMBL" id="GAA6198256.1"/>
    </source>
</evidence>
<dbReference type="PANTHER" id="PTHR43798:SF33">
    <property type="entry name" value="HYDROLASE, PUTATIVE (AFU_ORTHOLOGUE AFUA_2G14860)-RELATED"/>
    <property type="match status" value="1"/>
</dbReference>
<protein>
    <submittedName>
        <fullName evidence="2">Alpha/beta fold hydrolase</fullName>
    </submittedName>
</protein>
<dbReference type="PANTHER" id="PTHR43798">
    <property type="entry name" value="MONOACYLGLYCEROL LIPASE"/>
    <property type="match status" value="1"/>
</dbReference>
<reference evidence="2 3" key="1">
    <citation type="submission" date="2024-04" db="EMBL/GenBank/DDBJ databases">
        <title>Draft genome sequence of Pseudophaeobacter arcticus NBRC 116598.</title>
        <authorList>
            <person name="Miyakawa T."/>
            <person name="Kusuya Y."/>
            <person name="Miura T."/>
        </authorList>
    </citation>
    <scope>NUCLEOTIDE SEQUENCE [LARGE SCALE GENOMIC DNA]</scope>
    <source>
        <strain evidence="2 3">SU-CL00105</strain>
    </source>
</reference>